<keyword evidence="4" id="KW-0804">Transcription</keyword>
<keyword evidence="3" id="KW-0805">Transcription regulation</keyword>
<dbReference type="GO" id="GO:0003677">
    <property type="term" value="F:DNA binding"/>
    <property type="evidence" value="ECO:0007669"/>
    <property type="project" value="UniProtKB-KW"/>
</dbReference>
<dbReference type="GO" id="GO:0000981">
    <property type="term" value="F:DNA-binding transcription factor activity, RNA polymerase II-specific"/>
    <property type="evidence" value="ECO:0007669"/>
    <property type="project" value="InterPro"/>
</dbReference>
<dbReference type="GO" id="GO:0005634">
    <property type="term" value="C:nucleus"/>
    <property type="evidence" value="ECO:0007669"/>
    <property type="project" value="UniProtKB-SubCell"/>
</dbReference>
<dbReference type="PANTHER" id="PTHR47338">
    <property type="entry name" value="ZN(II)2CYS6 TRANSCRIPTION FACTOR (EUROFUNG)-RELATED"/>
    <property type="match status" value="1"/>
</dbReference>
<dbReference type="Pfam" id="PF04082">
    <property type="entry name" value="Fungal_trans"/>
    <property type="match status" value="1"/>
</dbReference>
<dbReference type="PANTHER" id="PTHR47338:SF29">
    <property type="entry name" value="ZN(2)-C6 FUNGAL-TYPE DOMAIN-CONTAINING PROTEIN"/>
    <property type="match status" value="1"/>
</dbReference>
<feature type="domain" description="Xylanolytic transcriptional activator regulatory" evidence="7">
    <location>
        <begin position="332"/>
        <end position="434"/>
    </location>
</feature>
<organism evidence="8">
    <name type="scientific">Phaffia rhodozyma</name>
    <name type="common">Yeast</name>
    <name type="synonym">Xanthophyllomyces dendrorhous</name>
    <dbReference type="NCBI Taxonomy" id="264483"/>
    <lineage>
        <taxon>Eukaryota</taxon>
        <taxon>Fungi</taxon>
        <taxon>Dikarya</taxon>
        <taxon>Basidiomycota</taxon>
        <taxon>Agaricomycotina</taxon>
        <taxon>Tremellomycetes</taxon>
        <taxon>Cystofilobasidiales</taxon>
        <taxon>Mrakiaceae</taxon>
        <taxon>Phaffia</taxon>
    </lineage>
</organism>
<evidence type="ECO:0000256" key="3">
    <source>
        <dbReference type="ARBA" id="ARBA00023015"/>
    </source>
</evidence>
<name>A0A0F7SQR9_PHARH</name>
<keyword evidence="2" id="KW-0479">Metal-binding</keyword>
<sequence length="744" mass="83035">MSSEPVTAPKVLKRGAATGERPNCALCLKNSQKCVYDVPQKPRTHVKKLEDKIQVSRPGRQAKRDEQEAFSQAFEELWGTSSTFGVDTSNLIDRKAPSAEWTATESVVQADYFPVDVLNQLIEETENTNLALDPWAFETIPIAQSTTTESIFPSESRSIVPELFASMQINPNHRLSADSSQPLSTPSLSSMQGSLLHSPSSAPLEDRVTALRAHVLIYEELPEHIQTPLLDLFFSRMAVFQFDMNIDRFRSSLQESDPKDQPHPAFLFAMYYCASLFSSDEAVRALDDLFFEIAQKKLDNAVNSVDHRMIDLIRTAIVLSSSSYSRARFRPAWVFGGLAMRLCSIVNLQRITFPFSSMSNQHPKPSSRCFDRKSYKGRSRRFRSPKDFVELGEFIQLFWIAWTMDRVGSTSNGSPPAMHWTEIETPFPLPLYRYADINLVNNQPNTALYDLFDDSQTTLVGDLFVPFFDVSILSGPLHLTDSTAYDTLRSASCFYIATFFLNEASRLEDEFIQPSVRDGYLAYCVSHPLGSATPSANSVASFNMTTGVSDDVPGNDLDADEPKPVPTEIVRLQNALIKFVKSLPAHQSNPAQIVLGGLPSWGLNQVSPVCSTSDNPSEQSGQTWGIDPETVLIHTGIHTAFALIYQERSDFEPSAWAQAVSSARSVVKILHMVAHVDFSRLSLVMVISWRIVAHVLLNEVKRQRSEGNEEEALQITIDVELVILALKRFGEIYAVGTTSADYLK</sequence>
<dbReference type="InterPro" id="IPR007219">
    <property type="entry name" value="XnlR_reg_dom"/>
</dbReference>
<feature type="compositionally biased region" description="Low complexity" evidence="6">
    <location>
        <begin position="179"/>
        <end position="190"/>
    </location>
</feature>
<dbReference type="CDD" id="cd12148">
    <property type="entry name" value="fungal_TF_MHR"/>
    <property type="match status" value="1"/>
</dbReference>
<dbReference type="AlphaFoldDB" id="A0A0F7SQR9"/>
<evidence type="ECO:0000256" key="2">
    <source>
        <dbReference type="ARBA" id="ARBA00022723"/>
    </source>
</evidence>
<accession>A0A0F7SQR9</accession>
<dbReference type="SMART" id="SM00906">
    <property type="entry name" value="Fungal_trans"/>
    <property type="match status" value="1"/>
</dbReference>
<feature type="compositionally biased region" description="Polar residues" evidence="6">
    <location>
        <begin position="191"/>
        <end position="201"/>
    </location>
</feature>
<evidence type="ECO:0000259" key="7">
    <source>
        <dbReference type="SMART" id="SM00906"/>
    </source>
</evidence>
<keyword evidence="5" id="KW-0539">Nucleus</keyword>
<keyword evidence="8" id="KW-0238">DNA-binding</keyword>
<evidence type="ECO:0000256" key="6">
    <source>
        <dbReference type="SAM" id="MobiDB-lite"/>
    </source>
</evidence>
<evidence type="ECO:0000256" key="5">
    <source>
        <dbReference type="ARBA" id="ARBA00023242"/>
    </source>
</evidence>
<comment type="subcellular location">
    <subcellularLocation>
        <location evidence="1">Nucleus</location>
    </subcellularLocation>
</comment>
<dbReference type="GO" id="GO:0006351">
    <property type="term" value="P:DNA-templated transcription"/>
    <property type="evidence" value="ECO:0007669"/>
    <property type="project" value="InterPro"/>
</dbReference>
<proteinExistence type="predicted"/>
<evidence type="ECO:0000256" key="4">
    <source>
        <dbReference type="ARBA" id="ARBA00023163"/>
    </source>
</evidence>
<dbReference type="GO" id="GO:0008270">
    <property type="term" value="F:zinc ion binding"/>
    <property type="evidence" value="ECO:0007669"/>
    <property type="project" value="InterPro"/>
</dbReference>
<protein>
    <submittedName>
        <fullName evidence="8">Zn(2)-C6 fungal-type DNA-binding domain</fullName>
    </submittedName>
</protein>
<dbReference type="EMBL" id="LN483142">
    <property type="protein sequence ID" value="CED83044.1"/>
    <property type="molecule type" value="Genomic_DNA"/>
</dbReference>
<evidence type="ECO:0000313" key="8">
    <source>
        <dbReference type="EMBL" id="CED83044.1"/>
    </source>
</evidence>
<reference evidence="8" key="1">
    <citation type="submission" date="2014-08" db="EMBL/GenBank/DDBJ databases">
        <authorList>
            <person name="Sharma Rahul"/>
            <person name="Thines Marco"/>
        </authorList>
    </citation>
    <scope>NUCLEOTIDE SEQUENCE</scope>
</reference>
<evidence type="ECO:0000256" key="1">
    <source>
        <dbReference type="ARBA" id="ARBA00004123"/>
    </source>
</evidence>
<feature type="region of interest" description="Disordered" evidence="6">
    <location>
        <begin position="175"/>
        <end position="201"/>
    </location>
</feature>
<dbReference type="InterPro" id="IPR050815">
    <property type="entry name" value="TF_fung"/>
</dbReference>